<gene>
    <name evidence="1" type="ORF">RF11_11309</name>
</gene>
<accession>A0A0C2MA73</accession>
<comment type="caution">
    <text evidence="1">The sequence shown here is derived from an EMBL/GenBank/DDBJ whole genome shotgun (WGS) entry which is preliminary data.</text>
</comment>
<organism evidence="1 2">
    <name type="scientific">Thelohanellus kitauei</name>
    <name type="common">Myxosporean</name>
    <dbReference type="NCBI Taxonomy" id="669202"/>
    <lineage>
        <taxon>Eukaryota</taxon>
        <taxon>Metazoa</taxon>
        <taxon>Cnidaria</taxon>
        <taxon>Myxozoa</taxon>
        <taxon>Myxosporea</taxon>
        <taxon>Bivalvulida</taxon>
        <taxon>Platysporina</taxon>
        <taxon>Myxobolidae</taxon>
        <taxon>Thelohanellus</taxon>
    </lineage>
</organism>
<proteinExistence type="predicted"/>
<keyword evidence="2" id="KW-1185">Reference proteome</keyword>
<reference evidence="1 2" key="1">
    <citation type="journal article" date="2014" name="Genome Biol. Evol.">
        <title>The genome of the myxosporean Thelohanellus kitauei shows adaptations to nutrient acquisition within its fish host.</title>
        <authorList>
            <person name="Yang Y."/>
            <person name="Xiong J."/>
            <person name="Zhou Z."/>
            <person name="Huo F."/>
            <person name="Miao W."/>
            <person name="Ran C."/>
            <person name="Liu Y."/>
            <person name="Zhang J."/>
            <person name="Feng J."/>
            <person name="Wang M."/>
            <person name="Wang M."/>
            <person name="Wang L."/>
            <person name="Yao B."/>
        </authorList>
    </citation>
    <scope>NUCLEOTIDE SEQUENCE [LARGE SCALE GENOMIC DNA]</scope>
    <source>
        <strain evidence="1">Wuqing</strain>
    </source>
</reference>
<protein>
    <submittedName>
        <fullName evidence="1">Uncharacterized protein</fullName>
    </submittedName>
</protein>
<dbReference type="EMBL" id="JWZT01005374">
    <property type="protein sequence ID" value="KII61224.1"/>
    <property type="molecule type" value="Genomic_DNA"/>
</dbReference>
<sequence length="104" mass="12005">MKLKKCLYHCNSKFSNVKTLIDTCLRICIQYLSIKVICFDLNYDNSCKENAKKVKLIAVKFRSYLAERKIYSTVTKVGRKLSAAYPHNRNVDVSLLKLAYQCSS</sequence>
<evidence type="ECO:0000313" key="2">
    <source>
        <dbReference type="Proteomes" id="UP000031668"/>
    </source>
</evidence>
<dbReference type="Proteomes" id="UP000031668">
    <property type="component" value="Unassembled WGS sequence"/>
</dbReference>
<dbReference type="AlphaFoldDB" id="A0A0C2MA73"/>
<evidence type="ECO:0000313" key="1">
    <source>
        <dbReference type="EMBL" id="KII61224.1"/>
    </source>
</evidence>
<name>A0A0C2MA73_THEKT</name>